<keyword evidence="2" id="KW-1185">Reference proteome</keyword>
<organism evidence="1 2">
    <name type="scientific">Aestuariibaculum lutulentum</name>
    <dbReference type="NCBI Taxonomy" id="2920935"/>
    <lineage>
        <taxon>Bacteria</taxon>
        <taxon>Pseudomonadati</taxon>
        <taxon>Bacteroidota</taxon>
        <taxon>Flavobacteriia</taxon>
        <taxon>Flavobacteriales</taxon>
        <taxon>Flavobacteriaceae</taxon>
    </lineage>
</organism>
<reference evidence="1" key="1">
    <citation type="submission" date="2022-02" db="EMBL/GenBank/DDBJ databases">
        <title>Aestuariibaculum sp., a marine bacterium isolated from sediment in Guangxi.</title>
        <authorList>
            <person name="Ying J."/>
        </authorList>
    </citation>
    <scope>NUCLEOTIDE SEQUENCE</scope>
    <source>
        <strain evidence="1">L182</strain>
    </source>
</reference>
<dbReference type="EMBL" id="JAKVQD010000037">
    <property type="protein sequence ID" value="MCH4554166.1"/>
    <property type="molecule type" value="Genomic_DNA"/>
</dbReference>
<gene>
    <name evidence="1" type="ORF">MKW35_16205</name>
</gene>
<comment type="caution">
    <text evidence="1">The sequence shown here is derived from an EMBL/GenBank/DDBJ whole genome shotgun (WGS) entry which is preliminary data.</text>
</comment>
<evidence type="ECO:0000313" key="1">
    <source>
        <dbReference type="EMBL" id="MCH4554166.1"/>
    </source>
</evidence>
<evidence type="ECO:0000313" key="2">
    <source>
        <dbReference type="Proteomes" id="UP001156141"/>
    </source>
</evidence>
<feature type="non-terminal residue" evidence="1">
    <location>
        <position position="1"/>
    </location>
</feature>
<protein>
    <submittedName>
        <fullName evidence="1">Uncharacterized protein</fullName>
    </submittedName>
</protein>
<dbReference type="Proteomes" id="UP001156141">
    <property type="component" value="Unassembled WGS sequence"/>
</dbReference>
<name>A0ABS9RMJ3_9FLAO</name>
<sequence length="69" mass="7772">LVFLAEPTSARSAEFANYRLSRCIQSFWKRTLSDAGLWHRKLAESYGSLLVSQPTETVEKRLLAAVTEA</sequence>
<accession>A0ABS9RMJ3</accession>
<proteinExistence type="predicted"/>